<dbReference type="Pfam" id="PF09912">
    <property type="entry name" value="DUF2141"/>
    <property type="match status" value="1"/>
</dbReference>
<protein>
    <recommendedName>
        <fullName evidence="3">DUF2141 domain-containing protein</fullName>
    </recommendedName>
</protein>
<evidence type="ECO:0008006" key="3">
    <source>
        <dbReference type="Google" id="ProtNLM"/>
    </source>
</evidence>
<reference evidence="2" key="1">
    <citation type="journal article" date="2019" name="Int. J. Syst. Evol. Microbiol.">
        <title>The Global Catalogue of Microorganisms (GCM) 10K type strain sequencing project: providing services to taxonomists for standard genome sequencing and annotation.</title>
        <authorList>
            <consortium name="The Broad Institute Genomics Platform"/>
            <consortium name="The Broad Institute Genome Sequencing Center for Infectious Disease"/>
            <person name="Wu L."/>
            <person name="Ma J."/>
        </authorList>
    </citation>
    <scope>NUCLEOTIDE SEQUENCE [LARGE SCALE GENOMIC DNA]</scope>
    <source>
        <strain evidence="2">CGMCC 1.8957</strain>
    </source>
</reference>
<proteinExistence type="predicted"/>
<organism evidence="1 2">
    <name type="scientific">Sphingomonas glacialis</name>
    <dbReference type="NCBI Taxonomy" id="658225"/>
    <lineage>
        <taxon>Bacteria</taxon>
        <taxon>Pseudomonadati</taxon>
        <taxon>Pseudomonadota</taxon>
        <taxon>Alphaproteobacteria</taxon>
        <taxon>Sphingomonadales</taxon>
        <taxon>Sphingomonadaceae</taxon>
        <taxon>Sphingomonas</taxon>
    </lineage>
</organism>
<dbReference type="InterPro" id="IPR018673">
    <property type="entry name" value="DUF2141"/>
</dbReference>
<comment type="caution">
    <text evidence="1">The sequence shown here is derived from an EMBL/GenBank/DDBJ whole genome shotgun (WGS) entry which is preliminary data.</text>
</comment>
<evidence type="ECO:0000313" key="1">
    <source>
        <dbReference type="EMBL" id="GHH18572.1"/>
    </source>
</evidence>
<dbReference type="Proteomes" id="UP000652430">
    <property type="component" value="Unassembled WGS sequence"/>
</dbReference>
<keyword evidence="2" id="KW-1185">Reference proteome</keyword>
<accession>A0ABQ3LJZ6</accession>
<name>A0ABQ3LJZ6_9SPHN</name>
<gene>
    <name evidence="1" type="ORF">GCM10008023_24640</name>
</gene>
<sequence length="131" mass="14135">MLALPGAVATSDLSVDLTNLRSHKGSVRVCLTADPQNFPACIDDAQAVTRSIPATTGSLRFDGLTHGDYAVAVIHDENNNRKLDTFAGIPREGFGFSRNPAVSFGPPRFAAARFTLTGDADRQQIKMRYLL</sequence>
<dbReference type="EMBL" id="BNAQ01000003">
    <property type="protein sequence ID" value="GHH18572.1"/>
    <property type="molecule type" value="Genomic_DNA"/>
</dbReference>
<evidence type="ECO:0000313" key="2">
    <source>
        <dbReference type="Proteomes" id="UP000652430"/>
    </source>
</evidence>